<dbReference type="FunFam" id="3.80.10.10:FF:000041">
    <property type="entry name" value="LRR receptor-like serine/threonine-protein kinase ERECTA"/>
    <property type="match status" value="1"/>
</dbReference>
<evidence type="ECO:0000256" key="5">
    <source>
        <dbReference type="ARBA" id="ARBA00022527"/>
    </source>
</evidence>
<evidence type="ECO:0000256" key="3">
    <source>
        <dbReference type="ARBA" id="ARBA00012513"/>
    </source>
</evidence>
<dbReference type="Pfam" id="PF00560">
    <property type="entry name" value="LRR_1"/>
    <property type="match status" value="5"/>
</dbReference>
<evidence type="ECO:0000256" key="6">
    <source>
        <dbReference type="ARBA" id="ARBA00022553"/>
    </source>
</evidence>
<dbReference type="SUPFAM" id="SSF52075">
    <property type="entry name" value="Outer arm dynein light chain 1"/>
    <property type="match status" value="1"/>
</dbReference>
<evidence type="ECO:0000256" key="4">
    <source>
        <dbReference type="ARBA" id="ARBA00022475"/>
    </source>
</evidence>
<keyword evidence="13" id="KW-0418">Kinase</keyword>
<evidence type="ECO:0000256" key="14">
    <source>
        <dbReference type="ARBA" id="ARBA00022840"/>
    </source>
</evidence>
<evidence type="ECO:0000256" key="8">
    <source>
        <dbReference type="ARBA" id="ARBA00022679"/>
    </source>
</evidence>
<evidence type="ECO:0000259" key="22">
    <source>
        <dbReference type="PROSITE" id="PS50011"/>
    </source>
</evidence>
<keyword evidence="16 21" id="KW-0472">Membrane</keyword>
<dbReference type="InterPro" id="IPR050647">
    <property type="entry name" value="Plant_LRR-RLKs"/>
</dbReference>
<dbReference type="GO" id="GO:0004674">
    <property type="term" value="F:protein serine/threonine kinase activity"/>
    <property type="evidence" value="ECO:0007669"/>
    <property type="project" value="UniProtKB-KW"/>
</dbReference>
<keyword evidence="17" id="KW-0325">Glycoprotein</keyword>
<dbReference type="Proteomes" id="UP000822688">
    <property type="component" value="Chromosome 11"/>
</dbReference>
<dbReference type="InterPro" id="IPR013210">
    <property type="entry name" value="LRR_N_plant-typ"/>
</dbReference>
<evidence type="ECO:0000256" key="17">
    <source>
        <dbReference type="ARBA" id="ARBA00023180"/>
    </source>
</evidence>
<feature type="transmembrane region" description="Helical" evidence="21">
    <location>
        <begin position="12"/>
        <end position="31"/>
    </location>
</feature>
<dbReference type="Pfam" id="PF00069">
    <property type="entry name" value="Pkinase"/>
    <property type="match status" value="1"/>
</dbReference>
<evidence type="ECO:0000256" key="20">
    <source>
        <dbReference type="PROSITE-ProRule" id="PRU10141"/>
    </source>
</evidence>
<dbReference type="PANTHER" id="PTHR48056:SF34">
    <property type="entry name" value="LRR RECEPTOR-LIKE SERINE_THREONINE-PROTEIN KINASE ERL1"/>
    <property type="match status" value="1"/>
</dbReference>
<dbReference type="EC" id="2.7.11.1" evidence="3"/>
<evidence type="ECO:0000256" key="13">
    <source>
        <dbReference type="ARBA" id="ARBA00022777"/>
    </source>
</evidence>
<dbReference type="InterPro" id="IPR008271">
    <property type="entry name" value="Ser/Thr_kinase_AS"/>
</dbReference>
<evidence type="ECO:0000313" key="23">
    <source>
        <dbReference type="EMBL" id="KAG0557563.1"/>
    </source>
</evidence>
<evidence type="ECO:0000256" key="11">
    <source>
        <dbReference type="ARBA" id="ARBA00022737"/>
    </source>
</evidence>
<keyword evidence="9 21" id="KW-0812">Transmembrane</keyword>
<evidence type="ECO:0000256" key="19">
    <source>
        <dbReference type="ARBA" id="ARBA00048679"/>
    </source>
</evidence>
<evidence type="ECO:0000313" key="24">
    <source>
        <dbReference type="Proteomes" id="UP000822688"/>
    </source>
</evidence>
<keyword evidence="4" id="KW-1003">Cell membrane</keyword>
<comment type="catalytic activity">
    <reaction evidence="19">
        <text>L-seryl-[protein] + ATP = O-phospho-L-seryl-[protein] + ADP + H(+)</text>
        <dbReference type="Rhea" id="RHEA:17989"/>
        <dbReference type="Rhea" id="RHEA-COMP:9863"/>
        <dbReference type="Rhea" id="RHEA-COMP:11604"/>
        <dbReference type="ChEBI" id="CHEBI:15378"/>
        <dbReference type="ChEBI" id="CHEBI:29999"/>
        <dbReference type="ChEBI" id="CHEBI:30616"/>
        <dbReference type="ChEBI" id="CHEBI:83421"/>
        <dbReference type="ChEBI" id="CHEBI:456216"/>
        <dbReference type="EC" id="2.7.11.1"/>
    </reaction>
</comment>
<organism evidence="23 24">
    <name type="scientific">Ceratodon purpureus</name>
    <name type="common">Fire moss</name>
    <name type="synonym">Dicranum purpureum</name>
    <dbReference type="NCBI Taxonomy" id="3225"/>
    <lineage>
        <taxon>Eukaryota</taxon>
        <taxon>Viridiplantae</taxon>
        <taxon>Streptophyta</taxon>
        <taxon>Embryophyta</taxon>
        <taxon>Bryophyta</taxon>
        <taxon>Bryophytina</taxon>
        <taxon>Bryopsida</taxon>
        <taxon>Dicranidae</taxon>
        <taxon>Pseudoditrichales</taxon>
        <taxon>Ditrichaceae</taxon>
        <taxon>Ceratodon</taxon>
    </lineage>
</organism>
<comment type="subcellular location">
    <subcellularLocation>
        <location evidence="1">Cell membrane</location>
        <topology evidence="1">Single-pass type I membrane protein</topology>
    </subcellularLocation>
</comment>
<keyword evidence="11" id="KW-0677">Repeat</keyword>
<dbReference type="GO" id="GO:0033612">
    <property type="term" value="F:receptor serine/threonine kinase binding"/>
    <property type="evidence" value="ECO:0007669"/>
    <property type="project" value="TreeGrafter"/>
</dbReference>
<feature type="binding site" evidence="20">
    <location>
        <position position="842"/>
    </location>
    <ligand>
        <name>ATP</name>
        <dbReference type="ChEBI" id="CHEBI:30616"/>
    </ligand>
</feature>
<keyword evidence="6" id="KW-0597">Phosphoprotein</keyword>
<feature type="transmembrane region" description="Helical" evidence="21">
    <location>
        <begin position="747"/>
        <end position="773"/>
    </location>
</feature>
<feature type="domain" description="Protein kinase" evidence="22">
    <location>
        <begin position="813"/>
        <end position="1108"/>
    </location>
</feature>
<evidence type="ECO:0000256" key="9">
    <source>
        <dbReference type="ARBA" id="ARBA00022692"/>
    </source>
</evidence>
<dbReference type="InterPro" id="IPR000719">
    <property type="entry name" value="Prot_kinase_dom"/>
</dbReference>
<evidence type="ECO:0000256" key="16">
    <source>
        <dbReference type="ARBA" id="ARBA00023136"/>
    </source>
</evidence>
<dbReference type="PROSITE" id="PS00107">
    <property type="entry name" value="PROTEIN_KINASE_ATP"/>
    <property type="match status" value="1"/>
</dbReference>
<comment type="similarity">
    <text evidence="2">Belongs to the protein kinase superfamily. Ser/Thr protein kinase family.</text>
</comment>
<dbReference type="Pfam" id="PF13855">
    <property type="entry name" value="LRR_8"/>
    <property type="match status" value="2"/>
</dbReference>
<dbReference type="EMBL" id="CM026432">
    <property type="protein sequence ID" value="KAG0557563.1"/>
    <property type="molecule type" value="Genomic_DNA"/>
</dbReference>
<dbReference type="Gene3D" id="1.10.510.10">
    <property type="entry name" value="Transferase(Phosphotransferase) domain 1"/>
    <property type="match status" value="1"/>
</dbReference>
<dbReference type="SUPFAM" id="SSF56112">
    <property type="entry name" value="Protein kinase-like (PK-like)"/>
    <property type="match status" value="1"/>
</dbReference>
<evidence type="ECO:0000256" key="18">
    <source>
        <dbReference type="ARBA" id="ARBA00047899"/>
    </source>
</evidence>
<evidence type="ECO:0000256" key="2">
    <source>
        <dbReference type="ARBA" id="ARBA00008684"/>
    </source>
</evidence>
<dbReference type="FunFam" id="1.10.510.10:FF:000417">
    <property type="entry name" value="Leucine-rich repeat receptor-like protein kinase"/>
    <property type="match status" value="1"/>
</dbReference>
<dbReference type="PROSITE" id="PS00108">
    <property type="entry name" value="PROTEIN_KINASE_ST"/>
    <property type="match status" value="1"/>
</dbReference>
<evidence type="ECO:0000256" key="12">
    <source>
        <dbReference type="ARBA" id="ARBA00022741"/>
    </source>
</evidence>
<dbReference type="AlphaFoldDB" id="A0A8T0GEW7"/>
<accession>A0A8T0GEW7</accession>
<keyword evidence="8" id="KW-0808">Transferase</keyword>
<dbReference type="FunFam" id="3.80.10.10:FF:000400">
    <property type="entry name" value="Nuclear pore complex protein NUP107"/>
    <property type="match status" value="1"/>
</dbReference>
<reference evidence="23 24" key="1">
    <citation type="submission" date="2020-06" db="EMBL/GenBank/DDBJ databases">
        <title>WGS assembly of Ceratodon purpureus strain R40.</title>
        <authorList>
            <person name="Carey S.B."/>
            <person name="Jenkins J."/>
            <person name="Shu S."/>
            <person name="Lovell J.T."/>
            <person name="Sreedasyam A."/>
            <person name="Maumus F."/>
            <person name="Tiley G.P."/>
            <person name="Fernandez-Pozo N."/>
            <person name="Barry K."/>
            <person name="Chen C."/>
            <person name="Wang M."/>
            <person name="Lipzen A."/>
            <person name="Daum C."/>
            <person name="Saski C.A."/>
            <person name="Payton A.C."/>
            <person name="Mcbreen J.C."/>
            <person name="Conrad R.E."/>
            <person name="Kollar L.M."/>
            <person name="Olsson S."/>
            <person name="Huttunen S."/>
            <person name="Landis J.B."/>
            <person name="Wickett N.J."/>
            <person name="Johnson M.G."/>
            <person name="Rensing S.A."/>
            <person name="Grimwood J."/>
            <person name="Schmutz J."/>
            <person name="Mcdaniel S.F."/>
        </authorList>
    </citation>
    <scope>NUCLEOTIDE SEQUENCE [LARGE SCALE GENOMIC DNA]</scope>
    <source>
        <strain evidence="23 24">R40</strain>
    </source>
</reference>
<evidence type="ECO:0000256" key="10">
    <source>
        <dbReference type="ARBA" id="ARBA00022729"/>
    </source>
</evidence>
<comment type="catalytic activity">
    <reaction evidence="18">
        <text>L-threonyl-[protein] + ATP = O-phospho-L-threonyl-[protein] + ADP + H(+)</text>
        <dbReference type="Rhea" id="RHEA:46608"/>
        <dbReference type="Rhea" id="RHEA-COMP:11060"/>
        <dbReference type="Rhea" id="RHEA-COMP:11605"/>
        <dbReference type="ChEBI" id="CHEBI:15378"/>
        <dbReference type="ChEBI" id="CHEBI:30013"/>
        <dbReference type="ChEBI" id="CHEBI:30616"/>
        <dbReference type="ChEBI" id="CHEBI:61977"/>
        <dbReference type="ChEBI" id="CHEBI:456216"/>
        <dbReference type="EC" id="2.7.11.1"/>
    </reaction>
</comment>
<dbReference type="SUPFAM" id="SSF52058">
    <property type="entry name" value="L domain-like"/>
    <property type="match status" value="1"/>
</dbReference>
<keyword evidence="15 21" id="KW-1133">Transmembrane helix</keyword>
<dbReference type="InterPro" id="IPR001611">
    <property type="entry name" value="Leu-rich_rpt"/>
</dbReference>
<keyword evidence="5" id="KW-0723">Serine/threonine-protein kinase</keyword>
<comment type="caution">
    <text evidence="23">The sequence shown here is derived from an EMBL/GenBank/DDBJ whole genome shotgun (WGS) entry which is preliminary data.</text>
</comment>
<dbReference type="GO" id="GO:0005524">
    <property type="term" value="F:ATP binding"/>
    <property type="evidence" value="ECO:0007669"/>
    <property type="project" value="UniProtKB-UniRule"/>
</dbReference>
<dbReference type="InterPro" id="IPR011009">
    <property type="entry name" value="Kinase-like_dom_sf"/>
</dbReference>
<name>A0A8T0GEW7_CERPU</name>
<dbReference type="InterPro" id="IPR032675">
    <property type="entry name" value="LRR_dom_sf"/>
</dbReference>
<keyword evidence="7" id="KW-0433">Leucine-rich repeat</keyword>
<dbReference type="GO" id="GO:0005886">
    <property type="term" value="C:plasma membrane"/>
    <property type="evidence" value="ECO:0007669"/>
    <property type="project" value="UniProtKB-SubCell"/>
</dbReference>
<keyword evidence="24" id="KW-1185">Reference proteome</keyword>
<dbReference type="PANTHER" id="PTHR48056">
    <property type="entry name" value="LRR RECEPTOR-LIKE SERINE/THREONINE-PROTEIN KINASE-RELATED"/>
    <property type="match status" value="1"/>
</dbReference>
<dbReference type="Pfam" id="PF08263">
    <property type="entry name" value="LRRNT_2"/>
    <property type="match status" value="1"/>
</dbReference>
<evidence type="ECO:0000256" key="1">
    <source>
        <dbReference type="ARBA" id="ARBA00004251"/>
    </source>
</evidence>
<dbReference type="PROSITE" id="PS50011">
    <property type="entry name" value="PROTEIN_KINASE_DOM"/>
    <property type="match status" value="1"/>
</dbReference>
<proteinExistence type="inferred from homology"/>
<evidence type="ECO:0000256" key="15">
    <source>
        <dbReference type="ARBA" id="ARBA00022989"/>
    </source>
</evidence>
<evidence type="ECO:0000256" key="7">
    <source>
        <dbReference type="ARBA" id="ARBA00022614"/>
    </source>
</evidence>
<protein>
    <recommendedName>
        <fullName evidence="3">non-specific serine/threonine protein kinase</fullName>
        <ecNumber evidence="3">2.7.11.1</ecNumber>
    </recommendedName>
</protein>
<dbReference type="Gene3D" id="3.80.10.10">
    <property type="entry name" value="Ribonuclease Inhibitor"/>
    <property type="match status" value="4"/>
</dbReference>
<dbReference type="GO" id="GO:0006950">
    <property type="term" value="P:response to stress"/>
    <property type="evidence" value="ECO:0007669"/>
    <property type="project" value="UniProtKB-ARBA"/>
</dbReference>
<dbReference type="SMART" id="SM00369">
    <property type="entry name" value="LRR_TYP"/>
    <property type="match status" value="10"/>
</dbReference>
<evidence type="ECO:0000256" key="21">
    <source>
        <dbReference type="SAM" id="Phobius"/>
    </source>
</evidence>
<keyword evidence="12 20" id="KW-0547">Nucleotide-binding</keyword>
<dbReference type="SUPFAM" id="SSF52047">
    <property type="entry name" value="RNI-like"/>
    <property type="match status" value="1"/>
</dbReference>
<dbReference type="InterPro" id="IPR017441">
    <property type="entry name" value="Protein_kinase_ATP_BS"/>
</dbReference>
<keyword evidence="14 20" id="KW-0067">ATP-binding</keyword>
<dbReference type="FunFam" id="3.80.10.10:FF:000233">
    <property type="entry name" value="Leucine-rich repeat receptor-like protein kinase TDR"/>
    <property type="match status" value="1"/>
</dbReference>
<keyword evidence="10" id="KW-0732">Signal</keyword>
<dbReference type="Gene3D" id="3.30.200.20">
    <property type="entry name" value="Phosphorylase Kinase, domain 1"/>
    <property type="match status" value="1"/>
</dbReference>
<dbReference type="FunFam" id="3.30.200.20:FF:000260">
    <property type="entry name" value="LRR receptor-like serine/threonine-protein kinase RPK2"/>
    <property type="match status" value="1"/>
</dbReference>
<dbReference type="InterPro" id="IPR003591">
    <property type="entry name" value="Leu-rich_rpt_typical-subtyp"/>
</dbReference>
<sequence>MEEIQKFKQILRWLLVIISLLTTYVSITMSLTSDGLALMEFKNGLTVKSPLLGNWSPLDASPCSWGGINCSKDNRVWSIILSSQSPMLEGNISASLGKLEFLQELWLDNNLLSGDIPPELGNLTNLVILSLWSNGLLGQIPPSLGNCSNLVDLRLDENLLLGAIPESLGNLKNLGDIRLSFNSLIGEIPYSLAALPKLHTFDVSYNGLSGFVPSVVYKNLNLRDFLVSANQLIGNITTDLEELSKLPAITNILMANNSFTGTLPPSIGNATNLIWLNLGNQNGGGFGGRIPKELGKLINLTQLGLGGNSFIGEIPAELGNLTSLTGAGLSNNHLSGTIPSSLGNLVHLSHLDMGFNAITGPIPTTFTSLNKLTYLFLSNNSISGPIPTNMSKLTSLERLVVQHNNMSGSIPKDFGRFMPNFTDFEISDNSFTGILPDGLCQGGNLQRIVAAGNQFQGNALSPLANCSSLQFVDFSSNELTSVPEGFGSNSSMIYINLQSNKLTGSLPTGLGANSQLIVLALSNNSLVGNLSALEFSQIAQNLTYLDLAVNNFRGEIPVSMAMCNLLFYVDLRHNSLSGIVPSALANLSRLETLSLESNNFVGVDSSLYSGLGATLRTLNLAENPWNAPIASQIGSLKILVNLNLSYGGHTGSIPSEFGKLTQLEVLDLSHNNLTGEVPGGLGEEMISLILVNISFNQLTGSLPIKWVKLLKRCPDCFIGNAGLCLDYDANNVCVNKRMVDNFGEAKLSLGIIVAIVLGVALALLLILASFCCWHTRAITNIKPPLLENTIVENLTNMPLPITFDEIMVATDNLSDTYIIGRGGHGAVYKVTLASGSSIVVKKIVSLDNTSIVVHKSFWREIQTLGKAKHRNLVRLLGFMKRGQVGLLLYDYVSNGDLHSALHKNKVQGSHMINLTWTTRLRIAEGVAQGLAYLHHDYDPPIVHRDIKSSNILLDNDLEAHISDFGLAKVLEAHIPSGSEQWLSSANVSGTYGYIAPEVGYGTMVSPKLDVYSYGVLLLELITGKQPVDASHGETWHIVEWVKASVLQNEGQMTDCVLDPLLLENLNVTTRNEMLFVQRIALLCTRATPTDRPTMRDVADLLKSLSQTLKDKNENGIIEHGESSTCE</sequence>
<gene>
    <name evidence="23" type="ORF">KC19_11G140600</name>
</gene>
<dbReference type="SMART" id="SM00220">
    <property type="entry name" value="S_TKc"/>
    <property type="match status" value="1"/>
</dbReference>
<dbReference type="GO" id="GO:0009791">
    <property type="term" value="P:post-embryonic development"/>
    <property type="evidence" value="ECO:0007669"/>
    <property type="project" value="UniProtKB-ARBA"/>
</dbReference>